<dbReference type="PANTHER" id="PTHR43390:SF1">
    <property type="entry name" value="CHLOROPLAST PROCESSING PEPTIDASE"/>
    <property type="match status" value="1"/>
</dbReference>
<dbReference type="GO" id="GO:0009003">
    <property type="term" value="F:signal peptidase activity"/>
    <property type="evidence" value="ECO:0007669"/>
    <property type="project" value="UniProtKB-EC"/>
</dbReference>
<dbReference type="InterPro" id="IPR000223">
    <property type="entry name" value="Pept_S26A_signal_pept_1"/>
</dbReference>
<dbReference type="InterPro" id="IPR019757">
    <property type="entry name" value="Pept_S26A_signal_pept_1_Lys-AS"/>
</dbReference>
<feature type="active site" evidence="7">
    <location>
        <position position="40"/>
    </location>
</feature>
<dbReference type="PANTHER" id="PTHR43390">
    <property type="entry name" value="SIGNAL PEPTIDASE I"/>
    <property type="match status" value="1"/>
</dbReference>
<evidence type="ECO:0000313" key="11">
    <source>
        <dbReference type="EMBL" id="VYU02928.1"/>
    </source>
</evidence>
<sequence>MSDQKSNFIKDWILPILLAFVIALLIKEFLIFKVEIPSGSMIPTLNVDDQLFVSRVYNLDNIKRGDILVFRSEELDDMLIKRVIGLPGDKIDIEDGVVSVNGEVLQEDYVVNNDHFYGKFEVPEGKYFFLGDNRAISHDSRKWINPYIDGKYIEAKAQIKVYPFKDFGSIK</sequence>
<evidence type="ECO:0000256" key="8">
    <source>
        <dbReference type="RuleBase" id="RU003993"/>
    </source>
</evidence>
<dbReference type="SUPFAM" id="SSF51306">
    <property type="entry name" value="LexA/Signal peptidase"/>
    <property type="match status" value="1"/>
</dbReference>
<dbReference type="EMBL" id="CACRTV010000035">
    <property type="protein sequence ID" value="VYU02928.1"/>
    <property type="molecule type" value="Genomic_DNA"/>
</dbReference>
<dbReference type="NCBIfam" id="TIGR02227">
    <property type="entry name" value="sigpep_I_bact"/>
    <property type="match status" value="1"/>
</dbReference>
<feature type="transmembrane region" description="Helical" evidence="8">
    <location>
        <begin position="12"/>
        <end position="32"/>
    </location>
</feature>
<evidence type="ECO:0000256" key="2">
    <source>
        <dbReference type="ARBA" id="ARBA00004401"/>
    </source>
</evidence>
<keyword evidence="5 8" id="KW-0645">Protease</keyword>
<keyword evidence="6 8" id="KW-0378">Hydrolase</keyword>
<keyword evidence="8" id="KW-0472">Membrane</keyword>
<dbReference type="PRINTS" id="PR00727">
    <property type="entry name" value="LEADERPTASE"/>
</dbReference>
<dbReference type="InterPro" id="IPR019758">
    <property type="entry name" value="Pept_S26A_signal_pept_1_CS"/>
</dbReference>
<name>A0A6N3BJX0_9CLOT</name>
<dbReference type="CDD" id="cd06530">
    <property type="entry name" value="S26_SPase_I"/>
    <property type="match status" value="1"/>
</dbReference>
<dbReference type="InterPro" id="IPR019756">
    <property type="entry name" value="Pept_S26A_signal_pept_1_Ser-AS"/>
</dbReference>
<keyword evidence="8" id="KW-0812">Transmembrane</keyword>
<evidence type="ECO:0000256" key="5">
    <source>
        <dbReference type="ARBA" id="ARBA00022670"/>
    </source>
</evidence>
<dbReference type="GO" id="GO:0005886">
    <property type="term" value="C:plasma membrane"/>
    <property type="evidence" value="ECO:0007669"/>
    <property type="project" value="UniProtKB-SubCell"/>
</dbReference>
<dbReference type="InterPro" id="IPR036286">
    <property type="entry name" value="LexA/Signal_pep-like_sf"/>
</dbReference>
<evidence type="ECO:0000256" key="1">
    <source>
        <dbReference type="ARBA" id="ARBA00000677"/>
    </source>
</evidence>
<dbReference type="GO" id="GO:0004252">
    <property type="term" value="F:serine-type endopeptidase activity"/>
    <property type="evidence" value="ECO:0007669"/>
    <property type="project" value="InterPro"/>
</dbReference>
<dbReference type="RefSeq" id="WP_156560294.1">
    <property type="nucleotide sequence ID" value="NZ_CACRTV010000035.1"/>
</dbReference>
<evidence type="ECO:0000256" key="9">
    <source>
        <dbReference type="RuleBase" id="RU362042"/>
    </source>
</evidence>
<evidence type="ECO:0000256" key="7">
    <source>
        <dbReference type="PIRSR" id="PIRSR600223-1"/>
    </source>
</evidence>
<dbReference type="EC" id="3.4.21.89" evidence="4 8"/>
<feature type="domain" description="Peptidase S26" evidence="10">
    <location>
        <begin position="10"/>
        <end position="161"/>
    </location>
</feature>
<comment type="catalytic activity">
    <reaction evidence="1 8">
        <text>Cleavage of hydrophobic, N-terminal signal or leader sequences from secreted and periplasmic proteins.</text>
        <dbReference type="EC" id="3.4.21.89"/>
    </reaction>
</comment>
<dbReference type="GO" id="GO:0006465">
    <property type="term" value="P:signal peptide processing"/>
    <property type="evidence" value="ECO:0007669"/>
    <property type="project" value="InterPro"/>
</dbReference>
<dbReference type="PROSITE" id="PS00761">
    <property type="entry name" value="SPASE_I_3"/>
    <property type="match status" value="1"/>
</dbReference>
<dbReference type="Pfam" id="PF10502">
    <property type="entry name" value="Peptidase_S26"/>
    <property type="match status" value="1"/>
</dbReference>
<proteinExistence type="inferred from homology"/>
<reference evidence="11" key="1">
    <citation type="submission" date="2019-11" db="EMBL/GenBank/DDBJ databases">
        <authorList>
            <person name="Feng L."/>
        </authorList>
    </citation>
    <scope>NUCLEOTIDE SEQUENCE</scope>
    <source>
        <strain evidence="11">CParaputrificumLFYP93</strain>
    </source>
</reference>
<dbReference type="AlphaFoldDB" id="A0A6N3BJX0"/>
<comment type="subcellular location">
    <subcellularLocation>
        <location evidence="2">Cell membrane</location>
        <topology evidence="2">Single-pass type II membrane protein</topology>
    </subcellularLocation>
    <subcellularLocation>
        <location evidence="9">Membrane</location>
        <topology evidence="9">Single-pass type II membrane protein</topology>
    </subcellularLocation>
</comment>
<keyword evidence="8" id="KW-1133">Transmembrane helix</keyword>
<gene>
    <name evidence="11" type="primary">sipT</name>
    <name evidence="11" type="ORF">CPLFYP93_01203</name>
</gene>
<dbReference type="PROSITE" id="PS00501">
    <property type="entry name" value="SPASE_I_1"/>
    <property type="match status" value="1"/>
</dbReference>
<evidence type="ECO:0000256" key="3">
    <source>
        <dbReference type="ARBA" id="ARBA00009370"/>
    </source>
</evidence>
<feature type="active site" evidence="7">
    <location>
        <position position="81"/>
    </location>
</feature>
<organism evidence="11">
    <name type="scientific">Clostridium paraputrificum</name>
    <dbReference type="NCBI Taxonomy" id="29363"/>
    <lineage>
        <taxon>Bacteria</taxon>
        <taxon>Bacillati</taxon>
        <taxon>Bacillota</taxon>
        <taxon>Clostridia</taxon>
        <taxon>Eubacteriales</taxon>
        <taxon>Clostridiaceae</taxon>
        <taxon>Clostridium</taxon>
    </lineage>
</organism>
<accession>A0A6N3BJX0</accession>
<comment type="similarity">
    <text evidence="3 9">Belongs to the peptidase S26 family.</text>
</comment>
<evidence type="ECO:0000259" key="10">
    <source>
        <dbReference type="Pfam" id="PF10502"/>
    </source>
</evidence>
<dbReference type="PROSITE" id="PS00760">
    <property type="entry name" value="SPASE_I_2"/>
    <property type="match status" value="1"/>
</dbReference>
<dbReference type="Gene3D" id="2.10.109.10">
    <property type="entry name" value="Umud Fragment, subunit A"/>
    <property type="match status" value="1"/>
</dbReference>
<evidence type="ECO:0000256" key="6">
    <source>
        <dbReference type="ARBA" id="ARBA00022801"/>
    </source>
</evidence>
<evidence type="ECO:0000256" key="4">
    <source>
        <dbReference type="ARBA" id="ARBA00013208"/>
    </source>
</evidence>
<protein>
    <recommendedName>
        <fullName evidence="4 8">Signal peptidase I</fullName>
        <ecNumber evidence="4 8">3.4.21.89</ecNumber>
    </recommendedName>
</protein>
<dbReference type="InterPro" id="IPR019533">
    <property type="entry name" value="Peptidase_S26"/>
</dbReference>